<accession>A0A9W8NEJ4</accession>
<evidence type="ECO:0000313" key="1">
    <source>
        <dbReference type="EMBL" id="KAJ3571412.1"/>
    </source>
</evidence>
<dbReference type="AlphaFoldDB" id="A0A9W8NEJ4"/>
<organism evidence="1 2">
    <name type="scientific">Xylaria arbuscula</name>
    <dbReference type="NCBI Taxonomy" id="114810"/>
    <lineage>
        <taxon>Eukaryota</taxon>
        <taxon>Fungi</taxon>
        <taxon>Dikarya</taxon>
        <taxon>Ascomycota</taxon>
        <taxon>Pezizomycotina</taxon>
        <taxon>Sordariomycetes</taxon>
        <taxon>Xylariomycetidae</taxon>
        <taxon>Xylariales</taxon>
        <taxon>Xylariaceae</taxon>
        <taxon>Xylaria</taxon>
    </lineage>
</organism>
<keyword evidence="2" id="KW-1185">Reference proteome</keyword>
<dbReference type="Proteomes" id="UP001148614">
    <property type="component" value="Unassembled WGS sequence"/>
</dbReference>
<name>A0A9W8NEJ4_9PEZI</name>
<comment type="caution">
    <text evidence="1">The sequence shown here is derived from an EMBL/GenBank/DDBJ whole genome shotgun (WGS) entry which is preliminary data.</text>
</comment>
<evidence type="ECO:0000313" key="2">
    <source>
        <dbReference type="Proteomes" id="UP001148614"/>
    </source>
</evidence>
<sequence>MLEKAKLEENHRRWLLSPMSVIDAIVGARCYFGREAVDAAINASSKCWGELRHRLERSIFIVCEPISSPELPGLSANLRNSLIAELAARPALRDGVGMEPRHGDYLAILRNLNLEYYVLPARIIDEEQRRLWVLSRLTGKGT</sequence>
<dbReference type="EMBL" id="JANPWZ010000847">
    <property type="protein sequence ID" value="KAJ3571412.1"/>
    <property type="molecule type" value="Genomic_DNA"/>
</dbReference>
<protein>
    <submittedName>
        <fullName evidence="1">Uncharacterized protein</fullName>
    </submittedName>
</protein>
<proteinExistence type="predicted"/>
<reference evidence="1" key="1">
    <citation type="submission" date="2022-07" db="EMBL/GenBank/DDBJ databases">
        <title>Genome Sequence of Xylaria arbuscula.</title>
        <authorList>
            <person name="Buettner E."/>
        </authorList>
    </citation>
    <scope>NUCLEOTIDE SEQUENCE</scope>
    <source>
        <strain evidence="1">VT107</strain>
    </source>
</reference>
<gene>
    <name evidence="1" type="ORF">NPX13_g5393</name>
</gene>